<evidence type="ECO:0000259" key="1">
    <source>
        <dbReference type="Pfam" id="PF25232"/>
    </source>
</evidence>
<proteinExistence type="predicted"/>
<organism evidence="2">
    <name type="scientific">Streptomyces sp. NBC_00003</name>
    <dbReference type="NCBI Taxonomy" id="2903608"/>
    <lineage>
        <taxon>Bacteria</taxon>
        <taxon>Bacillati</taxon>
        <taxon>Actinomycetota</taxon>
        <taxon>Actinomycetes</taxon>
        <taxon>Kitasatosporales</taxon>
        <taxon>Streptomycetaceae</taxon>
        <taxon>Streptomyces</taxon>
    </lineage>
</organism>
<reference evidence="2" key="1">
    <citation type="submission" date="2022-10" db="EMBL/GenBank/DDBJ databases">
        <title>The complete genomes of actinobacterial strains from the NBC collection.</title>
        <authorList>
            <person name="Joergensen T.S."/>
            <person name="Alvarez Arevalo M."/>
            <person name="Sterndorff E.B."/>
            <person name="Faurdal D."/>
            <person name="Vuksanovic O."/>
            <person name="Mourched A.-S."/>
            <person name="Charusanti P."/>
            <person name="Shaw S."/>
            <person name="Blin K."/>
            <person name="Weber T."/>
        </authorList>
    </citation>
    <scope>NUCLEOTIDE SEQUENCE</scope>
    <source>
        <strain evidence="2">NBC_00003</strain>
    </source>
</reference>
<gene>
    <name evidence="2" type="ORF">OG549_22170</name>
</gene>
<evidence type="ECO:0000313" key="2">
    <source>
        <dbReference type="EMBL" id="WTW63138.1"/>
    </source>
</evidence>
<name>A0AAU2V6U1_9ACTN</name>
<accession>A0AAU2V6U1</accession>
<dbReference type="Pfam" id="PF25232">
    <property type="entry name" value="DUF7848"/>
    <property type="match status" value="1"/>
</dbReference>
<dbReference type="AlphaFoldDB" id="A0AAU2V6U1"/>
<dbReference type="EMBL" id="CP108318">
    <property type="protein sequence ID" value="WTW63138.1"/>
    <property type="molecule type" value="Genomic_DNA"/>
</dbReference>
<dbReference type="InterPro" id="IPR057170">
    <property type="entry name" value="DUF7848"/>
</dbReference>
<sequence>MTPSILRYEKWTTRQDPTVEPEYRARCVSGEERYCTATSGKHLSADEADDWMRDHMRQTGHRHFRRSFDDFAELLPTDRLQPARARRVTA</sequence>
<feature type="domain" description="DUF7848" evidence="1">
    <location>
        <begin position="2"/>
        <end position="77"/>
    </location>
</feature>
<protein>
    <recommendedName>
        <fullName evidence="1">DUF7848 domain-containing protein</fullName>
    </recommendedName>
</protein>